<dbReference type="InterPro" id="IPR027417">
    <property type="entry name" value="P-loop_NTPase"/>
</dbReference>
<dbReference type="Pfam" id="PF01926">
    <property type="entry name" value="MMR_HSR1"/>
    <property type="match status" value="1"/>
</dbReference>
<dbReference type="SUPFAM" id="SSF53448">
    <property type="entry name" value="Nucleotide-diphospho-sugar transferases"/>
    <property type="match status" value="1"/>
</dbReference>
<dbReference type="EC" id="2.7.7.23" evidence="3"/>
<dbReference type="InterPro" id="IPR005225">
    <property type="entry name" value="Small_GTP-bd"/>
</dbReference>
<feature type="domain" description="G" evidence="10">
    <location>
        <begin position="672"/>
        <end position="811"/>
    </location>
</feature>
<dbReference type="SUPFAM" id="SSF54814">
    <property type="entry name" value="Prokaryotic type KH domain (KH-domain type II)"/>
    <property type="match status" value="1"/>
</dbReference>
<proteinExistence type="inferred from homology"/>
<feature type="region of interest" description="Disordered" evidence="9">
    <location>
        <begin position="564"/>
        <end position="664"/>
    </location>
</feature>
<dbReference type="InterPro" id="IPR002618">
    <property type="entry name" value="UDPGP_fam"/>
</dbReference>
<dbReference type="AlphaFoldDB" id="X6MEE4"/>
<keyword evidence="6" id="KW-0547">Nucleotide-binding</keyword>
<dbReference type="OrthoDB" id="532420at2759"/>
<keyword evidence="4" id="KW-0808">Transferase</keyword>
<dbReference type="GO" id="GO:0006048">
    <property type="term" value="P:UDP-N-acetylglucosamine biosynthetic process"/>
    <property type="evidence" value="ECO:0007669"/>
    <property type="project" value="TreeGrafter"/>
</dbReference>
<dbReference type="Proteomes" id="UP000023152">
    <property type="component" value="Unassembled WGS sequence"/>
</dbReference>
<dbReference type="Pfam" id="PF01704">
    <property type="entry name" value="UDPGP"/>
    <property type="match status" value="1"/>
</dbReference>
<comment type="catalytic activity">
    <reaction evidence="8">
        <text>N-acetyl-alpha-D-glucosamine 1-phosphate + UTP + H(+) = UDP-N-acetyl-alpha-D-glucosamine + diphosphate</text>
        <dbReference type="Rhea" id="RHEA:13509"/>
        <dbReference type="ChEBI" id="CHEBI:15378"/>
        <dbReference type="ChEBI" id="CHEBI:33019"/>
        <dbReference type="ChEBI" id="CHEBI:46398"/>
        <dbReference type="ChEBI" id="CHEBI:57705"/>
        <dbReference type="ChEBI" id="CHEBI:57776"/>
        <dbReference type="EC" id="2.7.7.23"/>
    </reaction>
</comment>
<evidence type="ECO:0000256" key="4">
    <source>
        <dbReference type="ARBA" id="ARBA00022679"/>
    </source>
</evidence>
<dbReference type="GO" id="GO:0003977">
    <property type="term" value="F:UDP-N-acetylglucosamine diphosphorylase activity"/>
    <property type="evidence" value="ECO:0007669"/>
    <property type="project" value="UniProtKB-EC"/>
</dbReference>
<dbReference type="InterPro" id="IPR009019">
    <property type="entry name" value="KH_sf_prok-type"/>
</dbReference>
<feature type="compositionally biased region" description="Basic and acidic residues" evidence="9">
    <location>
        <begin position="638"/>
        <end position="648"/>
    </location>
</feature>
<keyword evidence="12" id="KW-1185">Reference proteome</keyword>
<name>X6MEE4_RETFI</name>
<evidence type="ECO:0000256" key="2">
    <source>
        <dbReference type="ARBA" id="ARBA00010401"/>
    </source>
</evidence>
<dbReference type="InterPro" id="IPR030388">
    <property type="entry name" value="G_ERA_dom"/>
</dbReference>
<evidence type="ECO:0000313" key="11">
    <source>
        <dbReference type="EMBL" id="ETO12284.1"/>
    </source>
</evidence>
<gene>
    <name evidence="11" type="ORF">RFI_25092</name>
</gene>
<dbReference type="GO" id="GO:0003723">
    <property type="term" value="F:RNA binding"/>
    <property type="evidence" value="ECO:0007669"/>
    <property type="project" value="InterPro"/>
</dbReference>
<protein>
    <recommendedName>
        <fullName evidence="3">UDP-N-acetylglucosamine diphosphorylase</fullName>
        <ecNumber evidence="3">2.7.7.23</ecNumber>
    </recommendedName>
</protein>
<keyword evidence="5" id="KW-0548">Nucleotidyltransferase</keyword>
<evidence type="ECO:0000256" key="5">
    <source>
        <dbReference type="ARBA" id="ARBA00022695"/>
    </source>
</evidence>
<sequence length="1044" mass="119450">MADEFTWCCKNCNLRNSPSLKCRACFSAHPSKSDLTKQLRTYLERFKQEHIITYVEQLPPRQANHLINQIASIDFHEVKRLWDTLRDNSAQSDCRLEAIAQNKCGVIILGGGQGTRLGGTKPKGIIDIGLLSKKSLYQLHFERCTKVKQLASQQTKTPVLKQIYVYTYLERIHLPIYIMTSPDTYDHTHDYLLEHKYFGYNSNDIMLFNQECLPCLDLNGRILLNDKDDIAFNPNGNGGLYTSLSRCGGLKDMETRKLVYVQVFGVDNILAKIGDPYWFGHCLKEKVNVSNKTCRKSTPHEKVGVMCLRDQRPSVIEYSEISKEMAELRHNDSHHDLVYGCANLAMHCFSVAFLRSCATEYYRQMPIHKAQKAIPFVDLTANTRIVKPTSENAIKLEYFIFDTFPFAAGKMTVFNVRRNEEFSPIKTPESLPTAKKDLSSLGIEYIMAAGGVIINYLSKSQSGSENDKHLCEVSPLLSYAGEGLTGIVKGKTFQLPLLLEKGKPFHVNCIKTFLTHLQRTPDLIKHADNECSNESITNVLTLIKLITKNNSIHDVFEISRFFSEHGGNTTNKQKKEQKITSGEACTKKAAKRSTARKNCNKDESADSKEHSKSQLQQSQHQHRQRHPLRFSSAQYIEQLKKGETAKEEEKEEKEEEERPRGMKSPENARFARVVVLGTPNVGKSLLVNKILNHPVSAVSHKVNTTRHQTYGCLTINNMQLEFVDTPGVLPLSEQNADLNSNAKQRVRKYQEELQQEGWNAIYDECDVLLFVIDGNRKLQWQDLLIAKQIHILDKMLADNNKSIHKILVINKCDLVYPHDSLRKLASQFHDVCTFDCTFILSSKLNRRLPKLKGYLLSLLANPHSNKYARPWKYDSHLRTPITREHQILEIIREKIFHRIHQELAYLIELRLDRLVDAEDGSLQLFVTMTVPAHKHLSVLLSGRIMAHLCSWSERDLERTFGKKEGGSLSSLHSHVQLILIPKKKNANTQMNTCVYHNTSKYQKKKRYVIAYSLSLFVAHSVSQCLKFYNISFHMDQLPFVLQIS</sequence>
<dbReference type="PANTHER" id="PTHR11952">
    <property type="entry name" value="UDP- GLUCOSE PYROPHOSPHORYLASE"/>
    <property type="match status" value="1"/>
</dbReference>
<dbReference type="SUPFAM" id="SSF52540">
    <property type="entry name" value="P-loop containing nucleoside triphosphate hydrolases"/>
    <property type="match status" value="1"/>
</dbReference>
<evidence type="ECO:0000256" key="9">
    <source>
        <dbReference type="SAM" id="MobiDB-lite"/>
    </source>
</evidence>
<evidence type="ECO:0000256" key="8">
    <source>
        <dbReference type="ARBA" id="ARBA00048493"/>
    </source>
</evidence>
<reference evidence="11 12" key="1">
    <citation type="journal article" date="2013" name="Curr. Biol.">
        <title>The Genome of the Foraminiferan Reticulomyxa filosa.</title>
        <authorList>
            <person name="Glockner G."/>
            <person name="Hulsmann N."/>
            <person name="Schleicher M."/>
            <person name="Noegel A.A."/>
            <person name="Eichinger L."/>
            <person name="Gallinger C."/>
            <person name="Pawlowski J."/>
            <person name="Sierra R."/>
            <person name="Euteneuer U."/>
            <person name="Pillet L."/>
            <person name="Moustafa A."/>
            <person name="Platzer M."/>
            <person name="Groth M."/>
            <person name="Szafranski K."/>
            <person name="Schliwa M."/>
        </authorList>
    </citation>
    <scope>NUCLEOTIDE SEQUENCE [LARGE SCALE GENOMIC DNA]</scope>
</reference>
<dbReference type="PANTHER" id="PTHR11952:SF2">
    <property type="entry name" value="LD24639P"/>
    <property type="match status" value="1"/>
</dbReference>
<organism evidence="11 12">
    <name type="scientific">Reticulomyxa filosa</name>
    <dbReference type="NCBI Taxonomy" id="46433"/>
    <lineage>
        <taxon>Eukaryota</taxon>
        <taxon>Sar</taxon>
        <taxon>Rhizaria</taxon>
        <taxon>Retaria</taxon>
        <taxon>Foraminifera</taxon>
        <taxon>Monothalamids</taxon>
        <taxon>Reticulomyxidae</taxon>
        <taxon>Reticulomyxa</taxon>
    </lineage>
</organism>
<evidence type="ECO:0000256" key="7">
    <source>
        <dbReference type="ARBA" id="ARBA00023134"/>
    </source>
</evidence>
<dbReference type="InterPro" id="IPR015946">
    <property type="entry name" value="KH_dom-like_a/b"/>
</dbReference>
<dbReference type="Gene3D" id="3.90.550.10">
    <property type="entry name" value="Spore Coat Polysaccharide Biosynthesis Protein SpsA, Chain A"/>
    <property type="match status" value="1"/>
</dbReference>
<dbReference type="InterPro" id="IPR029044">
    <property type="entry name" value="Nucleotide-diphossugar_trans"/>
</dbReference>
<dbReference type="InterPro" id="IPR006073">
    <property type="entry name" value="GTP-bd"/>
</dbReference>
<evidence type="ECO:0000259" key="10">
    <source>
        <dbReference type="Pfam" id="PF01926"/>
    </source>
</evidence>
<evidence type="ECO:0000313" key="12">
    <source>
        <dbReference type="Proteomes" id="UP000023152"/>
    </source>
</evidence>
<evidence type="ECO:0000256" key="6">
    <source>
        <dbReference type="ARBA" id="ARBA00022741"/>
    </source>
</evidence>
<dbReference type="Gene3D" id="3.40.50.300">
    <property type="entry name" value="P-loop containing nucleotide triphosphate hydrolases"/>
    <property type="match status" value="1"/>
</dbReference>
<comment type="similarity">
    <text evidence="2">Belongs to the UDPGP type 1 family.</text>
</comment>
<keyword evidence="7" id="KW-0342">GTP-binding</keyword>
<dbReference type="EMBL" id="ASPP01021545">
    <property type="protein sequence ID" value="ETO12284.1"/>
    <property type="molecule type" value="Genomic_DNA"/>
</dbReference>
<accession>X6MEE4</accession>
<dbReference type="Gene3D" id="3.30.300.20">
    <property type="match status" value="1"/>
</dbReference>
<dbReference type="GO" id="GO:0005525">
    <property type="term" value="F:GTP binding"/>
    <property type="evidence" value="ECO:0007669"/>
    <property type="project" value="UniProtKB-KW"/>
</dbReference>
<feature type="compositionally biased region" description="Basic and acidic residues" evidence="9">
    <location>
        <begin position="599"/>
        <end position="612"/>
    </location>
</feature>
<comment type="caution">
    <text evidence="11">The sequence shown here is derived from an EMBL/GenBank/DDBJ whole genome shotgun (WGS) entry which is preliminary data.</text>
</comment>
<dbReference type="InterPro" id="IPR039741">
    <property type="entry name" value="UDP-sugar_pyrophosphorylase"/>
</dbReference>
<comment type="pathway">
    <text evidence="1">Nucleotide-sugar biosynthesis; UDP-N-acetyl-alpha-D-glucosamine biosynthesis; UDP-N-acetyl-alpha-D-glucosamine from N-acetyl-alpha-D-glucosamine 1-phosphate: step 1/1.</text>
</comment>
<dbReference type="NCBIfam" id="TIGR00231">
    <property type="entry name" value="small_GTP"/>
    <property type="match status" value="1"/>
</dbReference>
<evidence type="ECO:0000256" key="3">
    <source>
        <dbReference type="ARBA" id="ARBA00012457"/>
    </source>
</evidence>
<evidence type="ECO:0000256" key="1">
    <source>
        <dbReference type="ARBA" id="ARBA00005208"/>
    </source>
</evidence>
<dbReference type="CDD" id="cd04163">
    <property type="entry name" value="Era"/>
    <property type="match status" value="1"/>
</dbReference>